<comment type="caution">
    <text evidence="3">The sequence shown here is derived from an EMBL/GenBank/DDBJ whole genome shotgun (WGS) entry which is preliminary data.</text>
</comment>
<protein>
    <submittedName>
        <fullName evidence="3">Uncharacterized protein</fullName>
    </submittedName>
</protein>
<name>A0A8J5VBE2_ZIZPA</name>
<organism evidence="3 4">
    <name type="scientific">Zizania palustris</name>
    <name type="common">Northern wild rice</name>
    <dbReference type="NCBI Taxonomy" id="103762"/>
    <lineage>
        <taxon>Eukaryota</taxon>
        <taxon>Viridiplantae</taxon>
        <taxon>Streptophyta</taxon>
        <taxon>Embryophyta</taxon>
        <taxon>Tracheophyta</taxon>
        <taxon>Spermatophyta</taxon>
        <taxon>Magnoliopsida</taxon>
        <taxon>Liliopsida</taxon>
        <taxon>Poales</taxon>
        <taxon>Poaceae</taxon>
        <taxon>BOP clade</taxon>
        <taxon>Oryzoideae</taxon>
        <taxon>Oryzeae</taxon>
        <taxon>Zizaniinae</taxon>
        <taxon>Zizania</taxon>
    </lineage>
</organism>
<feature type="coiled-coil region" evidence="1">
    <location>
        <begin position="273"/>
        <end position="370"/>
    </location>
</feature>
<gene>
    <name evidence="3" type="ORF">GUJ93_ZPchr0002g26658</name>
</gene>
<dbReference type="EMBL" id="JAAALK010000287">
    <property type="protein sequence ID" value="KAG8059145.1"/>
    <property type="molecule type" value="Genomic_DNA"/>
</dbReference>
<keyword evidence="1" id="KW-0175">Coiled coil</keyword>
<keyword evidence="4" id="KW-1185">Reference proteome</keyword>
<feature type="coiled-coil region" evidence="1">
    <location>
        <begin position="57"/>
        <end position="84"/>
    </location>
</feature>
<feature type="region of interest" description="Disordered" evidence="2">
    <location>
        <begin position="1"/>
        <end position="51"/>
    </location>
</feature>
<dbReference type="PANTHER" id="PTHR35164:SF5">
    <property type="entry name" value="OS02G0572600 PROTEIN"/>
    <property type="match status" value="1"/>
</dbReference>
<dbReference type="OrthoDB" id="686137at2759"/>
<reference evidence="3" key="2">
    <citation type="submission" date="2021-02" db="EMBL/GenBank/DDBJ databases">
        <authorList>
            <person name="Kimball J.A."/>
            <person name="Haas M.W."/>
            <person name="Macchietto M."/>
            <person name="Kono T."/>
            <person name="Duquette J."/>
            <person name="Shao M."/>
        </authorList>
    </citation>
    <scope>NUCLEOTIDE SEQUENCE</scope>
    <source>
        <tissue evidence="3">Fresh leaf tissue</tissue>
    </source>
</reference>
<sequence length="498" mass="54888">MLPSRPRSGSWGGSARSTPPPAATPRCRHERSKSVATLSPPSPESYGPGGGVMERAVVRLEEELRLEREQKTCAMRELEGLRQRDGGVAGGDAACSERVRHLERDVATAKATEMKMLESLIQQTKEMEQAKIALEEAKLEVATLRQQGRGAAEPAQWSVMDLMFGGVDEEINGLRSKLREAVQAEERSRKAADELTAALSAVTMEAKQVKVWLSDTQAELEDANAEIERLKNSVHVAEAELWSTTEQLDGIALEWKEAAAAWRAREKALLGRVRAAEGEAHAARQENVELAELHRVVDHENGSLRHAVERAIEGVNAANESLELATSENSKLQDAVAEKESALESLRRENESLKASEAEARGRVKELDDQLGAARKVAVGAVGEKATADPLSLEKWRGDMQGKLSASFLDSGRVMTTSRPKDRMFASISNIAELKSAAAAAAMDDFDYEFDHLDGSQYGDLESAMKHNKKRRSILRKFGDFFRRKSLYKRNLPPVLHY</sequence>
<evidence type="ECO:0000256" key="1">
    <source>
        <dbReference type="SAM" id="Coils"/>
    </source>
</evidence>
<accession>A0A8J5VBE2</accession>
<evidence type="ECO:0000256" key="2">
    <source>
        <dbReference type="SAM" id="MobiDB-lite"/>
    </source>
</evidence>
<reference evidence="3" key="1">
    <citation type="journal article" date="2021" name="bioRxiv">
        <title>Whole Genome Assembly and Annotation of Northern Wild Rice, Zizania palustris L., Supports a Whole Genome Duplication in the Zizania Genus.</title>
        <authorList>
            <person name="Haas M."/>
            <person name="Kono T."/>
            <person name="Macchietto M."/>
            <person name="Millas R."/>
            <person name="McGilp L."/>
            <person name="Shao M."/>
            <person name="Duquette J."/>
            <person name="Hirsch C.N."/>
            <person name="Kimball J."/>
        </authorList>
    </citation>
    <scope>NUCLEOTIDE SEQUENCE</scope>
    <source>
        <tissue evidence="3">Fresh leaf tissue</tissue>
    </source>
</reference>
<feature type="coiled-coil region" evidence="1">
    <location>
        <begin position="174"/>
        <end position="240"/>
    </location>
</feature>
<dbReference type="Proteomes" id="UP000729402">
    <property type="component" value="Unassembled WGS sequence"/>
</dbReference>
<dbReference type="PANTHER" id="PTHR35164">
    <property type="entry name" value="EXPRESSED PROTEIN"/>
    <property type="match status" value="1"/>
</dbReference>
<dbReference type="AlphaFoldDB" id="A0A8J5VBE2"/>
<feature type="coiled-coil region" evidence="1">
    <location>
        <begin position="117"/>
        <end position="147"/>
    </location>
</feature>
<proteinExistence type="predicted"/>
<feature type="compositionally biased region" description="Low complexity" evidence="2">
    <location>
        <begin position="1"/>
        <end position="17"/>
    </location>
</feature>
<evidence type="ECO:0000313" key="3">
    <source>
        <dbReference type="EMBL" id="KAG8059145.1"/>
    </source>
</evidence>
<evidence type="ECO:0000313" key="4">
    <source>
        <dbReference type="Proteomes" id="UP000729402"/>
    </source>
</evidence>